<dbReference type="InParanoid" id="G1XHW4"/>
<feature type="signal peptide" evidence="2">
    <location>
        <begin position="1"/>
        <end position="20"/>
    </location>
</feature>
<evidence type="ECO:0008006" key="5">
    <source>
        <dbReference type="Google" id="ProtNLM"/>
    </source>
</evidence>
<dbReference type="OrthoDB" id="2342176at2759"/>
<feature type="compositionally biased region" description="Polar residues" evidence="1">
    <location>
        <begin position="242"/>
        <end position="255"/>
    </location>
</feature>
<dbReference type="STRING" id="756982.G1XHW4"/>
<dbReference type="PANTHER" id="PTHR36182:SF1">
    <property type="entry name" value="PROTEIN, PUTATIVE (AFU_ORTHOLOGUE AFUA_6G10930)-RELATED"/>
    <property type="match status" value="1"/>
</dbReference>
<dbReference type="HOGENOM" id="CLU_611065_0_0_1"/>
<gene>
    <name evidence="3" type="ORF">AOL_s00091g16</name>
</gene>
<dbReference type="AlphaFoldDB" id="G1XHW4"/>
<dbReference type="PANTHER" id="PTHR36182">
    <property type="entry name" value="PROTEIN, PUTATIVE (AFU_ORTHOLOGUE AFUA_6G10930)-RELATED"/>
    <property type="match status" value="1"/>
</dbReference>
<evidence type="ECO:0000256" key="1">
    <source>
        <dbReference type="SAM" id="MobiDB-lite"/>
    </source>
</evidence>
<comment type="caution">
    <text evidence="3">The sequence shown here is derived from an EMBL/GenBank/DDBJ whole genome shotgun (WGS) entry which is preliminary data.</text>
</comment>
<dbReference type="eggNOG" id="ENOG502RZYG">
    <property type="taxonomic scope" value="Eukaryota"/>
</dbReference>
<keyword evidence="4" id="KW-1185">Reference proteome</keyword>
<feature type="compositionally biased region" description="Polar residues" evidence="1">
    <location>
        <begin position="313"/>
        <end position="322"/>
    </location>
</feature>
<feature type="chain" id="PRO_5003426295" description="Lytic polysaccharide monooxygenase" evidence="2">
    <location>
        <begin position="21"/>
        <end position="448"/>
    </location>
</feature>
<reference evidence="3 4" key="1">
    <citation type="journal article" date="2011" name="PLoS Pathog.">
        <title>Genomic and proteomic analyses of the fungus Arthrobotrys oligospora provide insights into nematode-trap formation.</title>
        <authorList>
            <person name="Yang J."/>
            <person name="Wang L."/>
            <person name="Ji X."/>
            <person name="Feng Y."/>
            <person name="Li X."/>
            <person name="Zou C."/>
            <person name="Xu J."/>
            <person name="Ren Y."/>
            <person name="Mi Q."/>
            <person name="Wu J."/>
            <person name="Liu S."/>
            <person name="Liu Y."/>
            <person name="Huang X."/>
            <person name="Wang H."/>
            <person name="Niu X."/>
            <person name="Li J."/>
            <person name="Liang L."/>
            <person name="Luo Y."/>
            <person name="Ji K."/>
            <person name="Zhou W."/>
            <person name="Yu Z."/>
            <person name="Li G."/>
            <person name="Liu Y."/>
            <person name="Li L."/>
            <person name="Qiao M."/>
            <person name="Feng L."/>
            <person name="Zhang K.-Q."/>
        </authorList>
    </citation>
    <scope>NUCLEOTIDE SEQUENCE [LARGE SCALE GENOMIC DNA]</scope>
    <source>
        <strain evidence="4">ATCC 24927 / CBS 115.81 / DSM 1491</strain>
    </source>
</reference>
<accession>G1XHW4</accession>
<dbReference type="RefSeq" id="XP_011124076.1">
    <property type="nucleotide sequence ID" value="XM_011125774.1"/>
</dbReference>
<name>G1XHW4_ARTOA</name>
<feature type="region of interest" description="Disordered" evidence="1">
    <location>
        <begin position="242"/>
        <end position="340"/>
    </location>
</feature>
<protein>
    <recommendedName>
        <fullName evidence="5">Lytic polysaccharide monooxygenase</fullName>
    </recommendedName>
</protein>
<dbReference type="GeneID" id="22895053"/>
<evidence type="ECO:0000313" key="4">
    <source>
        <dbReference type="Proteomes" id="UP000008784"/>
    </source>
</evidence>
<organism evidence="3 4">
    <name type="scientific">Arthrobotrys oligospora (strain ATCC 24927 / CBS 115.81 / DSM 1491)</name>
    <name type="common">Nematode-trapping fungus</name>
    <name type="synonym">Didymozoophaga oligospora</name>
    <dbReference type="NCBI Taxonomy" id="756982"/>
    <lineage>
        <taxon>Eukaryota</taxon>
        <taxon>Fungi</taxon>
        <taxon>Dikarya</taxon>
        <taxon>Ascomycota</taxon>
        <taxon>Pezizomycotina</taxon>
        <taxon>Orbiliomycetes</taxon>
        <taxon>Orbiliales</taxon>
        <taxon>Orbiliaceae</taxon>
        <taxon>Orbilia</taxon>
        <taxon>Orbilia oligospora</taxon>
    </lineage>
</organism>
<dbReference type="EMBL" id="ADOT01000163">
    <property type="protein sequence ID" value="EGX47272.1"/>
    <property type="molecule type" value="Genomic_DNA"/>
</dbReference>
<proteinExistence type="predicted"/>
<feature type="compositionally biased region" description="Polar residues" evidence="1">
    <location>
        <begin position="263"/>
        <end position="278"/>
    </location>
</feature>
<keyword evidence="2" id="KW-0732">Signal</keyword>
<evidence type="ECO:0000313" key="3">
    <source>
        <dbReference type="EMBL" id="EGX47272.1"/>
    </source>
</evidence>
<evidence type="ECO:0000256" key="2">
    <source>
        <dbReference type="SAM" id="SignalP"/>
    </source>
</evidence>
<dbReference type="Gene3D" id="2.70.50.70">
    <property type="match status" value="1"/>
</dbReference>
<feature type="compositionally biased region" description="Low complexity" evidence="1">
    <location>
        <begin position="323"/>
        <end position="339"/>
    </location>
</feature>
<feature type="compositionally biased region" description="Low complexity" evidence="1">
    <location>
        <begin position="291"/>
        <end position="312"/>
    </location>
</feature>
<dbReference type="Proteomes" id="UP000008784">
    <property type="component" value="Unassembled WGS sequence"/>
</dbReference>
<sequence>MKRTALIVFLTCSFPLLVCCDIYLEKPTAFWPDKESLKNRGTPLMLDGSDFPCKNAHKLLKMHHYEETAWQVGTYQYVILEGTGNTTEDGGSCQFALSLDHGHTFKVLRSIVGGCPSSPFGSLGTGDIVYLPLEIPSGKALFAWTWFNSRGTPRMYMNCAPVTINNPTKRGSLEQFNELPNLFFANIGNCNLREGSDVIFPGAQDVSGAARSAEQPPEACLPNRSNKRVSTVTHAYLSGTLAPSRTAQGSSSIQTELKPIRKATSSPTHTSCESQGLKTTVPVKSSMKPISYTSESKPLSSSSNLIPPKSDSVTLPSGFSTIKSTTAKPPTISPTTSIPNRAYDTETQKSIQSSNVAIDTVYNMKSSSLITSTTRHSTSLHSTCTKTIAKAPTKTISGLDTATQAMVTATVTIVSTKACVCRRASLTGTLRIVSAARLWDVPRPKTSF</sequence>